<keyword evidence="3" id="KW-1185">Reference proteome</keyword>
<dbReference type="InterPro" id="IPR012368">
    <property type="entry name" value="OxRdtase_Mopterin-bd_su_IorB"/>
</dbReference>
<dbReference type="InterPro" id="IPR006311">
    <property type="entry name" value="TAT_signal"/>
</dbReference>
<dbReference type="PANTHER" id="PTHR47495:SF1">
    <property type="entry name" value="BLL3820 PROTEIN"/>
    <property type="match status" value="1"/>
</dbReference>
<dbReference type="InterPro" id="IPR052516">
    <property type="entry name" value="N-heterocyclic_Hydroxylase"/>
</dbReference>
<reference evidence="2 3" key="1">
    <citation type="submission" date="2017-03" db="EMBL/GenBank/DDBJ databases">
        <authorList>
            <person name="Afonso C.L."/>
            <person name="Miller P.J."/>
            <person name="Scott M.A."/>
            <person name="Spackman E."/>
            <person name="Goraichik I."/>
            <person name="Dimitrov K.M."/>
            <person name="Suarez D.L."/>
            <person name="Swayne D.E."/>
        </authorList>
    </citation>
    <scope>NUCLEOTIDE SEQUENCE [LARGE SCALE GENOMIC DNA]</scope>
    <source>
        <strain evidence="2 3">CECT 8625</strain>
    </source>
</reference>
<evidence type="ECO:0000259" key="1">
    <source>
        <dbReference type="SMART" id="SM01008"/>
    </source>
</evidence>
<dbReference type="Pfam" id="PF20256">
    <property type="entry name" value="MoCoBD_2"/>
    <property type="match status" value="2"/>
</dbReference>
<name>A0A1X6ZX26_9RHOB</name>
<keyword evidence="2" id="KW-0560">Oxidoreductase</keyword>
<dbReference type="RefSeq" id="WP_085792904.1">
    <property type="nucleotide sequence ID" value="NZ_FWFK01000006.1"/>
</dbReference>
<sequence>MNEIVKDRAGLTRRGLLQSGGALVVAFSVPAGLAGTAGPAAAREPHRPLDPAALDSWIAVGEDGRVTIYWGKMDMGQGTDTGIAIMAAEELDVDVDVVDIVAGDTALCVDQGGASSSSGVQRSGVAIRHAAAEARRLLLELAAEELEVPAADLRVENGTVVAASDASKSVSYGELVGGQLFSHKLDWNGRLGNSLELAGTAQPKDPSEYRLVGTHIPRKDVPGKVMATMDFAHHLVVPGMLHGRTVRPPVAGAVPEAIDDSSIADTGAQVVWKGNFVGVVAEDEWDAIRAARDLAVTWSEPGPQLQTDTGGVHDFIRRAEIKSEEHTTDDGDFDGALAGAATVVEAEYEYPFQSHARMAPAFGLVDVRDGGATIWTDSQKPHSVRPGVADVLGLPIENVRAIWMPGPGSYGRSDADDGAIDAAVMSAEVGRPVRVQWMRNEGIAWDPKGVASVSTGRAAIDADGNVVGYHYGIKGFSRQNMRSRGDEAGSVLAGHLLGREPHNAYAARSPEQSYAFDAMRYTEQVIDPLLKVASPLRTAHFRDPMGMEVHFGQESFIDEVAEAAGADPVAFRLKHLTEPRDRAVVELAAEKANWQSRVGPNPDPGDGAVRRGRGIAYAQRNGAVNALVAEVEVNLETGEVYVPRFILASDHGQIINRKSMRTTLEGNLIMALSRTLFEEVEFDPEMVRSEDWATYPILEMAQVPQAIDIHMIDRTDIGPRGAGEASTRIVPGAVANAVYDATGIRIRKLPLTNAGVRAQLTGA</sequence>
<dbReference type="InterPro" id="IPR046867">
    <property type="entry name" value="AldOxase/xan_DH_MoCoBD2"/>
</dbReference>
<dbReference type="AlphaFoldDB" id="A0A1X6ZX26"/>
<feature type="domain" description="Aldehyde oxidase/xanthine dehydrogenase a/b hammerhead" evidence="1">
    <location>
        <begin position="226"/>
        <end position="303"/>
    </location>
</feature>
<dbReference type="Pfam" id="PF02738">
    <property type="entry name" value="MoCoBD_1"/>
    <property type="match status" value="1"/>
</dbReference>
<dbReference type="PIRSF" id="PIRSF036389">
    <property type="entry name" value="IOR_B"/>
    <property type="match status" value="1"/>
</dbReference>
<dbReference type="GO" id="GO:0016491">
    <property type="term" value="F:oxidoreductase activity"/>
    <property type="evidence" value="ECO:0007669"/>
    <property type="project" value="UniProtKB-KW"/>
</dbReference>
<dbReference type="InterPro" id="IPR000674">
    <property type="entry name" value="Ald_Oxase/Xan_DH_a/b"/>
</dbReference>
<dbReference type="Gene3D" id="3.90.1170.50">
    <property type="entry name" value="Aldehyde oxidase/xanthine dehydrogenase, a/b hammerhead"/>
    <property type="match status" value="1"/>
</dbReference>
<evidence type="ECO:0000313" key="3">
    <source>
        <dbReference type="Proteomes" id="UP000193570"/>
    </source>
</evidence>
<dbReference type="SUPFAM" id="SSF56003">
    <property type="entry name" value="Molybdenum cofactor-binding domain"/>
    <property type="match status" value="2"/>
</dbReference>
<dbReference type="InterPro" id="IPR037165">
    <property type="entry name" value="AldOxase/xan_DH_Mopterin-bd_sf"/>
</dbReference>
<protein>
    <submittedName>
        <fullName evidence="2">Nicotinate dehydrogenase subunit B</fullName>
        <ecNumber evidence="2">1.17.2.1</ecNumber>
    </submittedName>
</protein>
<proteinExistence type="predicted"/>
<dbReference type="EMBL" id="FWFK01000006">
    <property type="protein sequence ID" value="SLN63641.1"/>
    <property type="molecule type" value="Genomic_DNA"/>
</dbReference>
<dbReference type="Proteomes" id="UP000193570">
    <property type="component" value="Unassembled WGS sequence"/>
</dbReference>
<dbReference type="EC" id="1.17.2.1" evidence="2"/>
<accession>A0A1X6ZX26</accession>
<dbReference type="OrthoDB" id="9767994at2"/>
<dbReference type="Gene3D" id="3.30.365.10">
    <property type="entry name" value="Aldehyde oxidase/xanthine dehydrogenase, molybdopterin binding domain"/>
    <property type="match status" value="4"/>
</dbReference>
<dbReference type="InterPro" id="IPR008274">
    <property type="entry name" value="AldOxase/xan_DH_MoCoBD1"/>
</dbReference>
<evidence type="ECO:0000313" key="2">
    <source>
        <dbReference type="EMBL" id="SLN63641.1"/>
    </source>
</evidence>
<dbReference type="PROSITE" id="PS51318">
    <property type="entry name" value="TAT"/>
    <property type="match status" value="1"/>
</dbReference>
<dbReference type="PANTHER" id="PTHR47495">
    <property type="entry name" value="ALDEHYDE DEHYDROGENASE"/>
    <property type="match status" value="1"/>
</dbReference>
<dbReference type="SMART" id="SM01008">
    <property type="entry name" value="Ald_Xan_dh_C"/>
    <property type="match status" value="1"/>
</dbReference>
<organism evidence="2 3">
    <name type="scientific">Roseivivax jejudonensis</name>
    <dbReference type="NCBI Taxonomy" id="1529041"/>
    <lineage>
        <taxon>Bacteria</taxon>
        <taxon>Pseudomonadati</taxon>
        <taxon>Pseudomonadota</taxon>
        <taxon>Alphaproteobacteria</taxon>
        <taxon>Rhodobacterales</taxon>
        <taxon>Roseobacteraceae</taxon>
        <taxon>Roseivivax</taxon>
    </lineage>
</organism>
<gene>
    <name evidence="2" type="primary">nicB_2</name>
    <name evidence="2" type="ORF">ROJ8625_03215</name>
</gene>